<reference evidence="2 3" key="1">
    <citation type="submission" date="2020-08" db="EMBL/GenBank/DDBJ databases">
        <title>Sequencing the genomes of 1000 actinobacteria strains.</title>
        <authorList>
            <person name="Klenk H.-P."/>
        </authorList>
    </citation>
    <scope>NUCLEOTIDE SEQUENCE [LARGE SCALE GENOMIC DNA]</scope>
    <source>
        <strain evidence="2 3">DSM 41654</strain>
    </source>
</reference>
<gene>
    <name evidence="2" type="ORF">FHR34_002483</name>
</gene>
<dbReference type="RefSeq" id="WP_184935506.1">
    <property type="nucleotide sequence ID" value="NZ_JACHJV010000001.1"/>
</dbReference>
<sequence>MIDVEGRRLRGRVVWVLVPLIIIGLVAAGLWWQPWHKRSVELPQSACWGVLTTDDYRILAGDDGKATAVTAGTIDGPYPQKAPNQQCWLPWSGSRYPMLTVEISPAINNNGARDVTAFAEGGSASPVNFGADGAGWVATGKLSVVELYLTCDYRQASTFPLFAEPYLEVNVSGAVGISSAPQAQIRQAFADIALKLAKAVAHRVPCANQVRLVDQAPKV</sequence>
<evidence type="ECO:0000256" key="1">
    <source>
        <dbReference type="SAM" id="Phobius"/>
    </source>
</evidence>
<feature type="transmembrane region" description="Helical" evidence="1">
    <location>
        <begin position="12"/>
        <end position="32"/>
    </location>
</feature>
<evidence type="ECO:0000313" key="2">
    <source>
        <dbReference type="EMBL" id="MBB4923490.1"/>
    </source>
</evidence>
<dbReference type="Proteomes" id="UP000540506">
    <property type="component" value="Unassembled WGS sequence"/>
</dbReference>
<dbReference type="EMBL" id="JACHJV010000001">
    <property type="protein sequence ID" value="MBB4923490.1"/>
    <property type="molecule type" value="Genomic_DNA"/>
</dbReference>
<dbReference type="AlphaFoldDB" id="A0A7W7VVH0"/>
<name>A0A7W7VVH0_KITKI</name>
<comment type="caution">
    <text evidence="2">The sequence shown here is derived from an EMBL/GenBank/DDBJ whole genome shotgun (WGS) entry which is preliminary data.</text>
</comment>
<keyword evidence="1" id="KW-0812">Transmembrane</keyword>
<keyword evidence="3" id="KW-1185">Reference proteome</keyword>
<proteinExistence type="predicted"/>
<evidence type="ECO:0000313" key="3">
    <source>
        <dbReference type="Proteomes" id="UP000540506"/>
    </source>
</evidence>
<keyword evidence="1" id="KW-1133">Transmembrane helix</keyword>
<organism evidence="2 3">
    <name type="scientific">Kitasatospora kifunensis</name>
    <name type="common">Streptomyces kifunensis</name>
    <dbReference type="NCBI Taxonomy" id="58351"/>
    <lineage>
        <taxon>Bacteria</taxon>
        <taxon>Bacillati</taxon>
        <taxon>Actinomycetota</taxon>
        <taxon>Actinomycetes</taxon>
        <taxon>Kitasatosporales</taxon>
        <taxon>Streptomycetaceae</taxon>
        <taxon>Kitasatospora</taxon>
    </lineage>
</organism>
<keyword evidence="1" id="KW-0472">Membrane</keyword>
<accession>A0A7W7VVH0</accession>
<protein>
    <submittedName>
        <fullName evidence="2">Uncharacterized protein</fullName>
    </submittedName>
</protein>